<feature type="compositionally biased region" description="Acidic residues" evidence="1">
    <location>
        <begin position="469"/>
        <end position="479"/>
    </location>
</feature>
<evidence type="ECO:0000256" key="2">
    <source>
        <dbReference type="SAM" id="SignalP"/>
    </source>
</evidence>
<evidence type="ECO:0000256" key="1">
    <source>
        <dbReference type="SAM" id="MobiDB-lite"/>
    </source>
</evidence>
<sequence>MTRPPGTTWRRVLLVVSLLSLSNVRAYYFGAAYTDSTPEEFSELWEPEWRGYHYVDRCLSSIDFTGGKTRAVGIISGALDPTSNNRPGHRLRGMIFYKSPDCTIDNTDQFIVFMPQRDIRLADGMADFYRGVQVLDLAKIEGVDIDDYNSYKEISSDSPWALLAGVPETEGRGIAMNLNIDGGFKPGPSTLVTVPDAGSIDLLATSLKANDPEPAKGRLRTMLLDIVGEQWNDQEMDRQMERMRSTIPVFNPREPQNQVVNAPETGQGQNFFMNLGQYNLNPMSALRPGPTYPMQVQPQIQGFPRLLPQPQTQSQSQSQSRPQSQFQQQQPQLQPVQQSVGTGQQNPGTVQQMNLGMFNSNPFANFGSELLNSQPQGRVAAPIGTRLNALDDFAQQWPRDSGERQPFNAERPFTVERNTRIIPEDLQRPSRNSESLFGGRSPTVEELREVIPQSPPRNPLSRARQPAEQVEDLSDDSDEDILRELRSLQELPGSPTLRGDRGSDYTGPPQILPGLSDALDIFLENPEVHMQRPRQQMAYRNPILGNRYPIMGPPLPRINTNNQPPLLQDLRLEEGDERRHFPSFVDTNPTMEIETRTPPELELDLYDFSELTPINADLRRRLMDGWARGHPILGNLMTLPISYFDDNWAIIEPTYESLRRNIEEIWAPYYQDRWARDEGGYREAYVGLVEAYDELERRRETIAGEIRTATREANRLDPDSTNGMIAQWNVTQLRSERDNIKNRQELLTWKMEDNDRLRARKKKALEDEYAQRLKDLEARYRIWRTMAEVNIEMEGTQPVRALREPTFGRIQQR</sequence>
<dbReference type="Proteomes" id="UP001375240">
    <property type="component" value="Unassembled WGS sequence"/>
</dbReference>
<feature type="chain" id="PRO_5043776744" evidence="2">
    <location>
        <begin position="27"/>
        <end position="813"/>
    </location>
</feature>
<evidence type="ECO:0000313" key="4">
    <source>
        <dbReference type="Proteomes" id="UP001375240"/>
    </source>
</evidence>
<evidence type="ECO:0000313" key="3">
    <source>
        <dbReference type="EMBL" id="KAK6358999.1"/>
    </source>
</evidence>
<keyword evidence="2" id="KW-0732">Signal</keyword>
<protein>
    <submittedName>
        <fullName evidence="3">Uncharacterized protein</fullName>
    </submittedName>
</protein>
<dbReference type="EMBL" id="JAVHNQ010000001">
    <property type="protein sequence ID" value="KAK6358999.1"/>
    <property type="molecule type" value="Genomic_DNA"/>
</dbReference>
<proteinExistence type="predicted"/>
<organism evidence="3 4">
    <name type="scientific">Orbilia brochopaga</name>
    <dbReference type="NCBI Taxonomy" id="3140254"/>
    <lineage>
        <taxon>Eukaryota</taxon>
        <taxon>Fungi</taxon>
        <taxon>Dikarya</taxon>
        <taxon>Ascomycota</taxon>
        <taxon>Pezizomycotina</taxon>
        <taxon>Orbiliomycetes</taxon>
        <taxon>Orbiliales</taxon>
        <taxon>Orbiliaceae</taxon>
        <taxon>Orbilia</taxon>
    </lineage>
</organism>
<feature type="signal peptide" evidence="2">
    <location>
        <begin position="1"/>
        <end position="26"/>
    </location>
</feature>
<comment type="caution">
    <text evidence="3">The sequence shown here is derived from an EMBL/GenBank/DDBJ whole genome shotgun (WGS) entry which is preliminary data.</text>
</comment>
<feature type="region of interest" description="Disordered" evidence="1">
    <location>
        <begin position="305"/>
        <end position="356"/>
    </location>
</feature>
<feature type="compositionally biased region" description="Polar residues" evidence="1">
    <location>
        <begin position="340"/>
        <end position="356"/>
    </location>
</feature>
<name>A0AAV9VCV2_9PEZI</name>
<reference evidence="3 4" key="1">
    <citation type="submission" date="2019-10" db="EMBL/GenBank/DDBJ databases">
        <authorList>
            <person name="Palmer J.M."/>
        </authorList>
    </citation>
    <scope>NUCLEOTIDE SEQUENCE [LARGE SCALE GENOMIC DNA]</scope>
    <source>
        <strain evidence="3 4">TWF696</strain>
    </source>
</reference>
<dbReference type="AlphaFoldDB" id="A0AAV9VCV2"/>
<accession>A0AAV9VCV2</accession>
<feature type="compositionally biased region" description="Low complexity" evidence="1">
    <location>
        <begin position="308"/>
        <end position="339"/>
    </location>
</feature>
<gene>
    <name evidence="3" type="ORF">TWF696_000171</name>
</gene>
<keyword evidence="4" id="KW-1185">Reference proteome</keyword>
<feature type="region of interest" description="Disordered" evidence="1">
    <location>
        <begin position="423"/>
        <end position="507"/>
    </location>
</feature>